<keyword evidence="3" id="KW-1185">Reference proteome</keyword>
<dbReference type="InterPro" id="IPR020835">
    <property type="entry name" value="Catalase_sf"/>
</dbReference>
<gene>
    <name evidence="2" type="ORF">POL68_05510</name>
</gene>
<dbReference type="SUPFAM" id="SSF56634">
    <property type="entry name" value="Heme-dependent catalase-like"/>
    <property type="match status" value="1"/>
</dbReference>
<name>A0ABT5D2M8_9BACT</name>
<dbReference type="PROSITE" id="PS51402">
    <property type="entry name" value="CATALASE_3"/>
    <property type="match status" value="1"/>
</dbReference>
<dbReference type="EMBL" id="JAQNDM010000002">
    <property type="protein sequence ID" value="MDC0707921.1"/>
    <property type="molecule type" value="Genomic_DNA"/>
</dbReference>
<organism evidence="2 3">
    <name type="scientific">Stigmatella ashevillensis</name>
    <dbReference type="NCBI Taxonomy" id="2995309"/>
    <lineage>
        <taxon>Bacteria</taxon>
        <taxon>Pseudomonadati</taxon>
        <taxon>Myxococcota</taxon>
        <taxon>Myxococcia</taxon>
        <taxon>Myxococcales</taxon>
        <taxon>Cystobacterineae</taxon>
        <taxon>Archangiaceae</taxon>
        <taxon>Stigmatella</taxon>
    </lineage>
</organism>
<dbReference type="Gene3D" id="2.40.180.10">
    <property type="entry name" value="Catalase core domain"/>
    <property type="match status" value="1"/>
</dbReference>
<dbReference type="InterPro" id="IPR018028">
    <property type="entry name" value="Catalase"/>
</dbReference>
<evidence type="ECO:0000256" key="1">
    <source>
        <dbReference type="SAM" id="MobiDB-lite"/>
    </source>
</evidence>
<dbReference type="GO" id="GO:0004096">
    <property type="term" value="F:catalase activity"/>
    <property type="evidence" value="ECO:0007669"/>
    <property type="project" value="UniProtKB-EC"/>
</dbReference>
<keyword evidence="2" id="KW-0575">Peroxidase</keyword>
<dbReference type="Proteomes" id="UP001221838">
    <property type="component" value="Unassembled WGS sequence"/>
</dbReference>
<comment type="caution">
    <text evidence="2">The sequence shown here is derived from an EMBL/GenBank/DDBJ whole genome shotgun (WGS) entry which is preliminary data.</text>
</comment>
<reference evidence="2 3" key="1">
    <citation type="submission" date="2022-11" db="EMBL/GenBank/DDBJ databases">
        <title>Minimal conservation of predation-associated metabolite biosynthetic gene clusters underscores biosynthetic potential of Myxococcota including descriptions for ten novel species: Archangium lansinium sp. nov., Myxococcus landrumus sp. nov., Nannocystis bai.</title>
        <authorList>
            <person name="Ahearne A."/>
            <person name="Stevens C."/>
            <person name="Dowd S."/>
        </authorList>
    </citation>
    <scope>NUCLEOTIDE SEQUENCE [LARGE SCALE GENOMIC DNA]</scope>
    <source>
        <strain evidence="2 3">NCWAL01</strain>
    </source>
</reference>
<feature type="region of interest" description="Disordered" evidence="1">
    <location>
        <begin position="196"/>
        <end position="215"/>
    </location>
</feature>
<evidence type="ECO:0000313" key="2">
    <source>
        <dbReference type="EMBL" id="MDC0707921.1"/>
    </source>
</evidence>
<sequence length="335" mass="37198">MGQFNSEQAAIASLLETFVGVMARRHVALDSRVYRPVFLKPQGTARGVFRIRQDLPMHLRVGVFAHKEFPAWVRFSGDVVPQGSDLANNTLGLGIKLLGVPGTKLLEGEEGALTHDFVLQNHDVFFANDAQEFAEFSAAALESDAALAQFLATHPRAAGILQEMASKQEESLLLTHFFSAVPYAFGDRVVKYAVRPSHNGGHRSPTPAGDRGPDYLRRDLRKRLLKESASFDFFLQLQTDPVAMPIEKATVRWSESLSPFIPVATLELAKQDIDQPSQQESIDNLSFTGWHALPEHSPVGGVNRARRAVYKASADYRRRRNHVPLGEPIEAIRPR</sequence>
<proteinExistence type="predicted"/>
<accession>A0ABT5D2M8</accession>
<dbReference type="RefSeq" id="WP_272135229.1">
    <property type="nucleotide sequence ID" value="NZ_JAQNDM010000002.1"/>
</dbReference>
<evidence type="ECO:0000313" key="3">
    <source>
        <dbReference type="Proteomes" id="UP001221838"/>
    </source>
</evidence>
<keyword evidence="2" id="KW-0560">Oxidoreductase</keyword>
<dbReference type="EC" id="1.11.1.6" evidence="2"/>
<protein>
    <submittedName>
        <fullName evidence="2">Catalase</fullName>
        <ecNumber evidence="2">1.11.1.6</ecNumber>
    </submittedName>
</protein>